<feature type="domain" description="Radical SAM core" evidence="7">
    <location>
        <begin position="181"/>
        <end position="420"/>
    </location>
</feature>
<dbReference type="GO" id="GO:0031419">
    <property type="term" value="F:cobalamin binding"/>
    <property type="evidence" value="ECO:0007669"/>
    <property type="project" value="InterPro"/>
</dbReference>
<evidence type="ECO:0000256" key="4">
    <source>
        <dbReference type="ARBA" id="ARBA00023004"/>
    </source>
</evidence>
<dbReference type="Gene3D" id="3.80.30.20">
    <property type="entry name" value="tm_1862 like domain"/>
    <property type="match status" value="1"/>
</dbReference>
<keyword evidence="2" id="KW-0949">S-adenosyl-L-methionine</keyword>
<dbReference type="GO" id="GO:0046872">
    <property type="term" value="F:metal ion binding"/>
    <property type="evidence" value="ECO:0007669"/>
    <property type="project" value="UniProtKB-KW"/>
</dbReference>
<name>A0A1F7SN26_9BACT</name>
<dbReference type="InterPro" id="IPR034466">
    <property type="entry name" value="Methyltransferase_Class_B"/>
</dbReference>
<dbReference type="InterPro" id="IPR023404">
    <property type="entry name" value="rSAM_horseshoe"/>
</dbReference>
<sequence length="488" mass="56909">MKVLFYARGSEIFGIEYISAILKDTGHQTDIIFDTGLDDNLYFKNIFINREKFFRKLIRKTQDFKPDLLALSFVTNVFPLIPELTERFKENFDIPIIAGGIHPTLLPEEVLKVKGIDMVCVGEGEEAMLELVNNMEMGKEDLTIKNIWFKIDGKIIKNELRDLVALDNLPVPDKDLFAPFFCFSDTVHLIATRGCPYRCTYCYNHIYWEMYKDKGKFLRQQNVEKVIEELLIYKKKYNPQNFFFQDDTFTFNKPWLKSFSELYKKNINRPFSVISHLERIDEEVLEYLKAANCSTLFVGIESGSDRIRKKVLNRNISNDDIKKKMKLIKKYAMKTVTFLMFGLPHETEKDMWDTVNLIKDVKPNYVGAGTFYPFPKTSLTEYCVKEGLIDQETILSISLGLGTYSEKTLLKQENAELAINLKNLIAFSNWLPSPFSPLLKILAKTKSKWLMKLIKLIWIITMPCKSPLYKSRLKEYLKQLKLTIFDIS</sequence>
<protein>
    <submittedName>
        <fullName evidence="8">Uncharacterized protein</fullName>
    </submittedName>
</protein>
<dbReference type="InterPro" id="IPR006158">
    <property type="entry name" value="Cobalamin-bd"/>
</dbReference>
<dbReference type="Proteomes" id="UP000178082">
    <property type="component" value="Unassembled WGS sequence"/>
</dbReference>
<evidence type="ECO:0000313" key="8">
    <source>
        <dbReference type="EMBL" id="OGL54614.1"/>
    </source>
</evidence>
<evidence type="ECO:0000313" key="9">
    <source>
        <dbReference type="Proteomes" id="UP000178082"/>
    </source>
</evidence>
<evidence type="ECO:0000256" key="1">
    <source>
        <dbReference type="ARBA" id="ARBA00001966"/>
    </source>
</evidence>
<comment type="caution">
    <text evidence="8">The sequence shown here is derived from an EMBL/GenBank/DDBJ whole genome shotgun (WGS) entry which is preliminary data.</text>
</comment>
<dbReference type="Pfam" id="PF02310">
    <property type="entry name" value="B12-binding"/>
    <property type="match status" value="1"/>
</dbReference>
<dbReference type="GO" id="GO:0003824">
    <property type="term" value="F:catalytic activity"/>
    <property type="evidence" value="ECO:0007669"/>
    <property type="project" value="InterPro"/>
</dbReference>
<dbReference type="CDD" id="cd02068">
    <property type="entry name" value="radical_SAM_B12_BD"/>
    <property type="match status" value="1"/>
</dbReference>
<evidence type="ECO:0000256" key="3">
    <source>
        <dbReference type="ARBA" id="ARBA00022723"/>
    </source>
</evidence>
<dbReference type="SFLD" id="SFLDS00029">
    <property type="entry name" value="Radical_SAM"/>
    <property type="match status" value="1"/>
</dbReference>
<dbReference type="InterPro" id="IPR051198">
    <property type="entry name" value="BchE-like"/>
</dbReference>
<dbReference type="PROSITE" id="PS51332">
    <property type="entry name" value="B12_BINDING"/>
    <property type="match status" value="1"/>
</dbReference>
<dbReference type="InterPro" id="IPR058240">
    <property type="entry name" value="rSAM_sf"/>
</dbReference>
<keyword evidence="5" id="KW-0411">Iron-sulfur</keyword>
<comment type="cofactor">
    <cofactor evidence="1">
        <name>[4Fe-4S] cluster</name>
        <dbReference type="ChEBI" id="CHEBI:49883"/>
    </cofactor>
</comment>
<dbReference type="PANTHER" id="PTHR43409">
    <property type="entry name" value="ANAEROBIC MAGNESIUM-PROTOPORPHYRIN IX MONOMETHYL ESTER CYCLASE-RELATED"/>
    <property type="match status" value="1"/>
</dbReference>
<dbReference type="InterPro" id="IPR007197">
    <property type="entry name" value="rSAM"/>
</dbReference>
<dbReference type="InterPro" id="IPR036724">
    <property type="entry name" value="Cobalamin-bd_sf"/>
</dbReference>
<dbReference type="Pfam" id="PF04055">
    <property type="entry name" value="Radical_SAM"/>
    <property type="match status" value="1"/>
</dbReference>
<evidence type="ECO:0000259" key="7">
    <source>
        <dbReference type="PROSITE" id="PS51918"/>
    </source>
</evidence>
<evidence type="ECO:0000256" key="2">
    <source>
        <dbReference type="ARBA" id="ARBA00022691"/>
    </source>
</evidence>
<dbReference type="SUPFAM" id="SSF52242">
    <property type="entry name" value="Cobalamin (vitamin B12)-binding domain"/>
    <property type="match status" value="1"/>
</dbReference>
<dbReference type="AlphaFoldDB" id="A0A1F7SN26"/>
<dbReference type="SMART" id="SM00729">
    <property type="entry name" value="Elp3"/>
    <property type="match status" value="1"/>
</dbReference>
<proteinExistence type="predicted"/>
<dbReference type="CDD" id="cd01335">
    <property type="entry name" value="Radical_SAM"/>
    <property type="match status" value="1"/>
</dbReference>
<dbReference type="GO" id="GO:0051539">
    <property type="term" value="F:4 iron, 4 sulfur cluster binding"/>
    <property type="evidence" value="ECO:0007669"/>
    <property type="project" value="UniProtKB-KW"/>
</dbReference>
<dbReference type="Gene3D" id="3.40.50.280">
    <property type="entry name" value="Cobalamin-binding domain"/>
    <property type="match status" value="1"/>
</dbReference>
<evidence type="ECO:0000259" key="6">
    <source>
        <dbReference type="PROSITE" id="PS51332"/>
    </source>
</evidence>
<dbReference type="SUPFAM" id="SSF102114">
    <property type="entry name" value="Radical SAM enzymes"/>
    <property type="match status" value="1"/>
</dbReference>
<reference evidence="8 9" key="1">
    <citation type="journal article" date="2016" name="Nat. Commun.">
        <title>Thousands of microbial genomes shed light on interconnected biogeochemical processes in an aquifer system.</title>
        <authorList>
            <person name="Anantharaman K."/>
            <person name="Brown C.T."/>
            <person name="Hug L.A."/>
            <person name="Sharon I."/>
            <person name="Castelle C.J."/>
            <person name="Probst A.J."/>
            <person name="Thomas B.C."/>
            <person name="Singh A."/>
            <person name="Wilkins M.J."/>
            <person name="Karaoz U."/>
            <person name="Brodie E.L."/>
            <person name="Williams K.H."/>
            <person name="Hubbard S.S."/>
            <person name="Banfield J.F."/>
        </authorList>
    </citation>
    <scope>NUCLEOTIDE SEQUENCE [LARGE SCALE GENOMIC DNA]</scope>
</reference>
<dbReference type="InterPro" id="IPR006638">
    <property type="entry name" value="Elp3/MiaA/NifB-like_rSAM"/>
</dbReference>
<dbReference type="SFLD" id="SFLDG01082">
    <property type="entry name" value="B12-binding_domain_containing"/>
    <property type="match status" value="1"/>
</dbReference>
<gene>
    <name evidence="8" type="ORF">A3G31_12090</name>
</gene>
<keyword evidence="4" id="KW-0408">Iron</keyword>
<accession>A0A1F7SN26</accession>
<dbReference type="STRING" id="1817883.A3G31_12090"/>
<dbReference type="PROSITE" id="PS51918">
    <property type="entry name" value="RADICAL_SAM"/>
    <property type="match status" value="1"/>
</dbReference>
<organism evidence="8 9">
    <name type="scientific">Candidatus Schekmanbacteria bacterium RIFCSPLOWO2_12_FULL_38_15</name>
    <dbReference type="NCBI Taxonomy" id="1817883"/>
    <lineage>
        <taxon>Bacteria</taxon>
        <taxon>Candidatus Schekmaniibacteriota</taxon>
    </lineage>
</organism>
<dbReference type="EMBL" id="MGDI01000010">
    <property type="protein sequence ID" value="OGL54614.1"/>
    <property type="molecule type" value="Genomic_DNA"/>
</dbReference>
<evidence type="ECO:0000256" key="5">
    <source>
        <dbReference type="ARBA" id="ARBA00023014"/>
    </source>
</evidence>
<feature type="domain" description="B12-binding" evidence="6">
    <location>
        <begin position="1"/>
        <end position="142"/>
    </location>
</feature>
<dbReference type="SFLD" id="SFLDG01123">
    <property type="entry name" value="methyltransferase_(Class_B)"/>
    <property type="match status" value="1"/>
</dbReference>
<keyword evidence="3" id="KW-0479">Metal-binding</keyword>